<organism evidence="2 3">
    <name type="scientific">Quercus suber</name>
    <name type="common">Cork oak</name>
    <dbReference type="NCBI Taxonomy" id="58331"/>
    <lineage>
        <taxon>Eukaryota</taxon>
        <taxon>Viridiplantae</taxon>
        <taxon>Streptophyta</taxon>
        <taxon>Embryophyta</taxon>
        <taxon>Tracheophyta</taxon>
        <taxon>Spermatophyta</taxon>
        <taxon>Magnoliopsida</taxon>
        <taxon>eudicotyledons</taxon>
        <taxon>Gunneridae</taxon>
        <taxon>Pentapetalae</taxon>
        <taxon>rosids</taxon>
        <taxon>fabids</taxon>
        <taxon>Fagales</taxon>
        <taxon>Fagaceae</taxon>
        <taxon>Quercus</taxon>
    </lineage>
</organism>
<dbReference type="AlphaFoldDB" id="A0AAW0JX61"/>
<protein>
    <submittedName>
        <fullName evidence="2">Iaa-amino acid hydrolase ilr1-like 4</fullName>
    </submittedName>
</protein>
<keyword evidence="1" id="KW-1133">Transmembrane helix</keyword>
<gene>
    <name evidence="2" type="primary">ILL4_2</name>
    <name evidence="2" type="ORF">CFP56_027758</name>
</gene>
<dbReference type="GO" id="GO:0005783">
    <property type="term" value="C:endoplasmic reticulum"/>
    <property type="evidence" value="ECO:0007669"/>
    <property type="project" value="TreeGrafter"/>
</dbReference>
<dbReference type="PANTHER" id="PTHR11014">
    <property type="entry name" value="PEPTIDASE M20 FAMILY MEMBER"/>
    <property type="match status" value="1"/>
</dbReference>
<accession>A0AAW0JX61</accession>
<dbReference type="Gene3D" id="3.40.630.10">
    <property type="entry name" value="Zn peptidases"/>
    <property type="match status" value="1"/>
</dbReference>
<reference evidence="2 3" key="1">
    <citation type="journal article" date="2018" name="Sci. Data">
        <title>The draft genome sequence of cork oak.</title>
        <authorList>
            <person name="Ramos A.M."/>
            <person name="Usie A."/>
            <person name="Barbosa P."/>
            <person name="Barros P.M."/>
            <person name="Capote T."/>
            <person name="Chaves I."/>
            <person name="Simoes F."/>
            <person name="Abreu I."/>
            <person name="Carrasquinho I."/>
            <person name="Faro C."/>
            <person name="Guimaraes J.B."/>
            <person name="Mendonca D."/>
            <person name="Nobrega F."/>
            <person name="Rodrigues L."/>
            <person name="Saibo N.J.M."/>
            <person name="Varela M.C."/>
            <person name="Egas C."/>
            <person name="Matos J."/>
            <person name="Miguel C.M."/>
            <person name="Oliveira M.M."/>
            <person name="Ricardo C.P."/>
            <person name="Goncalves S."/>
        </authorList>
    </citation>
    <scope>NUCLEOTIDE SEQUENCE [LARGE SCALE GENOMIC DNA]</scope>
    <source>
        <strain evidence="3">cv. HL8</strain>
    </source>
</reference>
<feature type="transmembrane region" description="Helical" evidence="1">
    <location>
        <begin position="32"/>
        <end position="51"/>
    </location>
</feature>
<keyword evidence="3" id="KW-1185">Reference proteome</keyword>
<evidence type="ECO:0000313" key="3">
    <source>
        <dbReference type="Proteomes" id="UP000237347"/>
    </source>
</evidence>
<keyword evidence="1" id="KW-0812">Transmembrane</keyword>
<dbReference type="InterPro" id="IPR017439">
    <property type="entry name" value="Amidohydrolase"/>
</dbReference>
<sequence length="187" mass="21921">MCTYVTFRNNLKWCLLLKYDTQSTAVRKSEKVFFYFLHSQILLVIIGIHKVKDVKPLMGSEDFAFYQEVIPGYFFLIGMQNVTRGRLESEHSPFYQVNEDAFPYGAALHASLAARYLLEYPPEVSSSERKFHDELHGNPYEAYDNYEKHQENESKRIHLDRIGLKENVEELKDLLLLNHDHGIRGFV</sequence>
<dbReference type="InterPro" id="IPR002933">
    <property type="entry name" value="Peptidase_M20"/>
</dbReference>
<dbReference type="GO" id="GO:0009850">
    <property type="term" value="P:auxin metabolic process"/>
    <property type="evidence" value="ECO:0007669"/>
    <property type="project" value="TreeGrafter"/>
</dbReference>
<comment type="caution">
    <text evidence="2">The sequence shown here is derived from an EMBL/GenBank/DDBJ whole genome shotgun (WGS) entry which is preliminary data.</text>
</comment>
<dbReference type="Pfam" id="PF01546">
    <property type="entry name" value="Peptidase_M20"/>
    <property type="match status" value="1"/>
</dbReference>
<dbReference type="EMBL" id="PKMF04000453">
    <property type="protein sequence ID" value="KAK7831025.1"/>
    <property type="molecule type" value="Genomic_DNA"/>
</dbReference>
<evidence type="ECO:0000256" key="1">
    <source>
        <dbReference type="SAM" id="Phobius"/>
    </source>
</evidence>
<evidence type="ECO:0000313" key="2">
    <source>
        <dbReference type="EMBL" id="KAK7831025.1"/>
    </source>
</evidence>
<dbReference type="GO" id="GO:0010179">
    <property type="term" value="F:IAA-Ala conjugate hydrolase activity"/>
    <property type="evidence" value="ECO:0007669"/>
    <property type="project" value="TreeGrafter"/>
</dbReference>
<dbReference type="PANTHER" id="PTHR11014:SF55">
    <property type="entry name" value="IAA-AMINO ACID HYDROLASE ILR1-LIKE 4"/>
    <property type="match status" value="1"/>
</dbReference>
<name>A0AAW0JX61_QUESU</name>
<proteinExistence type="predicted"/>
<dbReference type="Proteomes" id="UP000237347">
    <property type="component" value="Unassembled WGS sequence"/>
</dbReference>
<keyword evidence="1" id="KW-0472">Membrane</keyword>
<dbReference type="SUPFAM" id="SSF53187">
    <property type="entry name" value="Zn-dependent exopeptidases"/>
    <property type="match status" value="1"/>
</dbReference>